<proteinExistence type="predicted"/>
<dbReference type="GO" id="GO:0004386">
    <property type="term" value="F:helicase activity"/>
    <property type="evidence" value="ECO:0007669"/>
    <property type="project" value="UniProtKB-KW"/>
</dbReference>
<evidence type="ECO:0000256" key="3">
    <source>
        <dbReference type="ARBA" id="ARBA00022806"/>
    </source>
</evidence>
<dbReference type="Gene3D" id="3.40.50.10810">
    <property type="entry name" value="Tandem AAA-ATPase domain"/>
    <property type="match status" value="1"/>
</dbReference>
<name>A0A2P5CV07_PARAD</name>
<keyword evidence="1" id="KW-0547">Nucleotide-binding</keyword>
<sequence length="293" mass="32280">MRVGLLGQLVQSGKGPVEIGSGPEHQTMCREARRKWEGAKEREGKGGGVLVVVKLKSKLEKKRKEKRMDEDDDWEWEDLSIEQLDSLERDAFQKLAQQRAAAAYSVPAPAPALIPNSLYTKRVDAFSPGSGSSSIVVVPASTSNPASDEHTKGLPKFHVKFFLHATGNIAAKFSFDQVAVGAFRQIPKAAWNAKERIWIFPPSSLSLAERALRELSNVNVELENLDPLVHRAIAAASAVPDLRDRYDKMPASMESKLLPFQREGVRFILQHGGRVLLADEMGLGKTLQASYPS</sequence>
<dbReference type="EMBL" id="JXTB01000092">
    <property type="protein sequence ID" value="PON64858.1"/>
    <property type="molecule type" value="Genomic_DNA"/>
</dbReference>
<dbReference type="SUPFAM" id="SSF52540">
    <property type="entry name" value="P-loop containing nucleoside triphosphate hydrolases"/>
    <property type="match status" value="1"/>
</dbReference>
<feature type="domain" description="HARP" evidence="5">
    <location>
        <begin position="150"/>
        <end position="227"/>
    </location>
</feature>
<protein>
    <submittedName>
        <fullName evidence="6">P-loop containing nucleoside triphosphate hydrolase</fullName>
    </submittedName>
</protein>
<evidence type="ECO:0000313" key="6">
    <source>
        <dbReference type="EMBL" id="PON64858.1"/>
    </source>
</evidence>
<dbReference type="PROSITE" id="PS51467">
    <property type="entry name" value="HARP"/>
    <property type="match status" value="1"/>
</dbReference>
<accession>A0A2P5CV07</accession>
<gene>
    <name evidence="6" type="ORF">PanWU01x14_120350</name>
</gene>
<comment type="caution">
    <text evidence="6">The sequence shown here is derived from an EMBL/GenBank/DDBJ whole genome shotgun (WGS) entry which is preliminary data.</text>
</comment>
<dbReference type="STRING" id="3476.A0A2P5CV07"/>
<evidence type="ECO:0000256" key="4">
    <source>
        <dbReference type="ARBA" id="ARBA00022840"/>
    </source>
</evidence>
<keyword evidence="2 6" id="KW-0378">Hydrolase</keyword>
<dbReference type="InterPro" id="IPR027417">
    <property type="entry name" value="P-loop_NTPase"/>
</dbReference>
<dbReference type="GO" id="GO:0016787">
    <property type="term" value="F:hydrolase activity"/>
    <property type="evidence" value="ECO:0007669"/>
    <property type="project" value="UniProtKB-KW"/>
</dbReference>
<keyword evidence="7" id="KW-1185">Reference proteome</keyword>
<reference evidence="7" key="1">
    <citation type="submission" date="2016-06" db="EMBL/GenBank/DDBJ databases">
        <title>Parallel loss of symbiosis genes in relatives of nitrogen-fixing non-legume Parasponia.</title>
        <authorList>
            <person name="Van Velzen R."/>
            <person name="Holmer R."/>
            <person name="Bu F."/>
            <person name="Rutten L."/>
            <person name="Van Zeijl A."/>
            <person name="Liu W."/>
            <person name="Santuari L."/>
            <person name="Cao Q."/>
            <person name="Sharma T."/>
            <person name="Shen D."/>
            <person name="Roswanjaya Y."/>
            <person name="Wardhani T."/>
            <person name="Kalhor M.S."/>
            <person name="Jansen J."/>
            <person name="Van den Hoogen J."/>
            <person name="Gungor B."/>
            <person name="Hartog M."/>
            <person name="Hontelez J."/>
            <person name="Verver J."/>
            <person name="Yang W.-C."/>
            <person name="Schijlen E."/>
            <person name="Repin R."/>
            <person name="Schilthuizen M."/>
            <person name="Schranz E."/>
            <person name="Heidstra R."/>
            <person name="Miyata K."/>
            <person name="Fedorova E."/>
            <person name="Kohlen W."/>
            <person name="Bisseling T."/>
            <person name="Smit S."/>
            <person name="Geurts R."/>
        </authorList>
    </citation>
    <scope>NUCLEOTIDE SEQUENCE [LARGE SCALE GENOMIC DNA]</scope>
    <source>
        <strain evidence="7">cv. WU1-14</strain>
    </source>
</reference>
<dbReference type="AlphaFoldDB" id="A0A2P5CV07"/>
<keyword evidence="4" id="KW-0067">ATP-binding</keyword>
<dbReference type="GO" id="GO:0006281">
    <property type="term" value="P:DNA repair"/>
    <property type="evidence" value="ECO:0007669"/>
    <property type="project" value="TreeGrafter"/>
</dbReference>
<evidence type="ECO:0000256" key="1">
    <source>
        <dbReference type="ARBA" id="ARBA00022741"/>
    </source>
</evidence>
<dbReference type="InterPro" id="IPR010003">
    <property type="entry name" value="HARP_dom"/>
</dbReference>
<evidence type="ECO:0000259" key="5">
    <source>
        <dbReference type="PROSITE" id="PS51467"/>
    </source>
</evidence>
<evidence type="ECO:0000313" key="7">
    <source>
        <dbReference type="Proteomes" id="UP000237105"/>
    </source>
</evidence>
<dbReference type="GO" id="GO:0043596">
    <property type="term" value="C:nuclear replication fork"/>
    <property type="evidence" value="ECO:0007669"/>
    <property type="project" value="TreeGrafter"/>
</dbReference>
<evidence type="ECO:0000256" key="2">
    <source>
        <dbReference type="ARBA" id="ARBA00022801"/>
    </source>
</evidence>
<dbReference type="InterPro" id="IPR038718">
    <property type="entry name" value="SNF2-like_sf"/>
</dbReference>
<organism evidence="6 7">
    <name type="scientific">Parasponia andersonii</name>
    <name type="common">Sponia andersonii</name>
    <dbReference type="NCBI Taxonomy" id="3476"/>
    <lineage>
        <taxon>Eukaryota</taxon>
        <taxon>Viridiplantae</taxon>
        <taxon>Streptophyta</taxon>
        <taxon>Embryophyta</taxon>
        <taxon>Tracheophyta</taxon>
        <taxon>Spermatophyta</taxon>
        <taxon>Magnoliopsida</taxon>
        <taxon>eudicotyledons</taxon>
        <taxon>Gunneridae</taxon>
        <taxon>Pentapetalae</taxon>
        <taxon>rosids</taxon>
        <taxon>fabids</taxon>
        <taxon>Rosales</taxon>
        <taxon>Cannabaceae</taxon>
        <taxon>Parasponia</taxon>
    </lineage>
</organism>
<keyword evidence="3" id="KW-0347">Helicase</keyword>
<dbReference type="PANTHER" id="PTHR45766">
    <property type="entry name" value="DNA ANNEALING HELICASE AND ENDONUCLEASE ZRANB3 FAMILY MEMBER"/>
    <property type="match status" value="1"/>
</dbReference>
<dbReference type="GO" id="GO:0004520">
    <property type="term" value="F:DNA endonuclease activity"/>
    <property type="evidence" value="ECO:0007669"/>
    <property type="project" value="TreeGrafter"/>
</dbReference>
<dbReference type="PANTHER" id="PTHR45766:SF3">
    <property type="entry name" value="DNA ANNEALING HELICASE AND ENDONUCLEASE ZRANB3"/>
    <property type="match status" value="1"/>
</dbReference>
<dbReference type="GO" id="GO:0005524">
    <property type="term" value="F:ATP binding"/>
    <property type="evidence" value="ECO:0007669"/>
    <property type="project" value="UniProtKB-KW"/>
</dbReference>
<dbReference type="Proteomes" id="UP000237105">
    <property type="component" value="Unassembled WGS sequence"/>
</dbReference>
<dbReference type="GO" id="GO:0031297">
    <property type="term" value="P:replication fork processing"/>
    <property type="evidence" value="ECO:0007669"/>
    <property type="project" value="TreeGrafter"/>
</dbReference>
<dbReference type="OrthoDB" id="1740829at2759"/>